<dbReference type="Gene3D" id="3.30.450.20">
    <property type="entry name" value="PAS domain"/>
    <property type="match status" value="2"/>
</dbReference>
<evidence type="ECO:0000256" key="1">
    <source>
        <dbReference type="ARBA" id="ARBA00000085"/>
    </source>
</evidence>
<dbReference type="Gene3D" id="1.10.287.130">
    <property type="match status" value="1"/>
</dbReference>
<dbReference type="InterPro" id="IPR036097">
    <property type="entry name" value="HisK_dim/P_sf"/>
</dbReference>
<keyword evidence="3" id="KW-0597">Phosphoprotein</keyword>
<evidence type="ECO:0000256" key="3">
    <source>
        <dbReference type="ARBA" id="ARBA00022553"/>
    </source>
</evidence>
<keyword evidence="4" id="KW-0808">Transferase</keyword>
<dbReference type="PANTHER" id="PTHR43304">
    <property type="entry name" value="PHYTOCHROME-LIKE PROTEIN CPH1"/>
    <property type="match status" value="1"/>
</dbReference>
<dbReference type="InterPro" id="IPR000700">
    <property type="entry name" value="PAS-assoc_C"/>
</dbReference>
<evidence type="ECO:0000313" key="9">
    <source>
        <dbReference type="Proteomes" id="UP000266292"/>
    </source>
</evidence>
<dbReference type="InterPro" id="IPR003594">
    <property type="entry name" value="HATPase_dom"/>
</dbReference>
<dbReference type="EMBL" id="CP021235">
    <property type="protein sequence ID" value="ARS37712.1"/>
    <property type="molecule type" value="Genomic_DNA"/>
</dbReference>
<dbReference type="Pfam" id="PF02518">
    <property type="entry name" value="HATPase_c"/>
    <property type="match status" value="1"/>
</dbReference>
<dbReference type="SUPFAM" id="SSF47384">
    <property type="entry name" value="Homodimeric domain of signal transducing histidine kinase"/>
    <property type="match status" value="1"/>
</dbReference>
<proteinExistence type="predicted"/>
<dbReference type="InterPro" id="IPR036890">
    <property type="entry name" value="HATPase_C_sf"/>
</dbReference>
<comment type="catalytic activity">
    <reaction evidence="1">
        <text>ATP + protein L-histidine = ADP + protein N-phospho-L-histidine.</text>
        <dbReference type="EC" id="2.7.13.3"/>
    </reaction>
</comment>
<evidence type="ECO:0000256" key="5">
    <source>
        <dbReference type="ARBA" id="ARBA00022777"/>
    </source>
</evidence>
<dbReference type="AlphaFoldDB" id="A0A1X9YY16"/>
<dbReference type="InterPro" id="IPR013656">
    <property type="entry name" value="PAS_4"/>
</dbReference>
<dbReference type="CDD" id="cd00130">
    <property type="entry name" value="PAS"/>
    <property type="match status" value="1"/>
</dbReference>
<dbReference type="InterPro" id="IPR035965">
    <property type="entry name" value="PAS-like_dom_sf"/>
</dbReference>
<dbReference type="Proteomes" id="UP000266292">
    <property type="component" value="Chromosome"/>
</dbReference>
<dbReference type="OrthoDB" id="9766459at2"/>
<dbReference type="PROSITE" id="PS50113">
    <property type="entry name" value="PAC"/>
    <property type="match status" value="1"/>
</dbReference>
<name>A0A1X9YY16_9BACT</name>
<organism evidence="8 9">
    <name type="scientific">Pontibacter actiniarum</name>
    <dbReference type="NCBI Taxonomy" id="323450"/>
    <lineage>
        <taxon>Bacteria</taxon>
        <taxon>Pseudomonadati</taxon>
        <taxon>Bacteroidota</taxon>
        <taxon>Cytophagia</taxon>
        <taxon>Cytophagales</taxon>
        <taxon>Hymenobacteraceae</taxon>
        <taxon>Pontibacter</taxon>
    </lineage>
</organism>
<dbReference type="PROSITE" id="PS50109">
    <property type="entry name" value="HIS_KIN"/>
    <property type="match status" value="1"/>
</dbReference>
<dbReference type="NCBIfam" id="TIGR00229">
    <property type="entry name" value="sensory_box"/>
    <property type="match status" value="1"/>
</dbReference>
<dbReference type="Gene3D" id="3.30.565.10">
    <property type="entry name" value="Histidine kinase-like ATPase, C-terminal domain"/>
    <property type="match status" value="1"/>
</dbReference>
<dbReference type="InterPro" id="IPR004358">
    <property type="entry name" value="Sig_transdc_His_kin-like_C"/>
</dbReference>
<evidence type="ECO:0000259" key="7">
    <source>
        <dbReference type="PROSITE" id="PS50113"/>
    </source>
</evidence>
<dbReference type="InterPro" id="IPR052162">
    <property type="entry name" value="Sensor_kinase/Photoreceptor"/>
</dbReference>
<feature type="domain" description="Histidine kinase" evidence="6">
    <location>
        <begin position="462"/>
        <end position="676"/>
    </location>
</feature>
<dbReference type="SMART" id="SM00387">
    <property type="entry name" value="HATPase_c"/>
    <property type="match status" value="1"/>
</dbReference>
<sequence>MGALMRTYDWSSHPLGNPAYWPQSLKANVRLMLNSGFPMFIWWTKELYMFNNDAYLPALGKKHPKALGARAQDMWAEIWEQIGGITKDILEHGNEFYAENLQMFLERKGFAEETYWTFSYSPAFNDAGEVEGIFCACSEVTTNVLAQRRLKTLNDVSDALLQVQTLEQAGQTACHVLAQNQHDLPFSLIYLINGTDTEAQLVGKSGTVPAGFAPQLVDLRKRKAAFPLAQVQRTRQRALVTLPSVDPSLPGTPAKAVILPILRPGHEQLIGFFVAGLSPQQEYNEAYKGFHSLVAGQIATSITGIRTKQELLRRQEYLSEIFQQAPVGITMLRGPQYIVDIANPAVCEIWRISQEEILGKPVLEAIPEAGEQGFKELLDGVMNTGVPFVANELPLVLERNGKPEKVYLNFVYHPLRDAQGFITGIIAVAIDISEQVEARQEMESINRELLATNADLDNFVYSASHDLKAPIYNIEGLVHALQEHLPHDASASEEVQQLLTHIESSVERFKKVVSDLTQVAKIQREGSEDVSAIDLEEVMTELREEFELTLAASEAQLETDLTAATIRFSAKNIRSILYNLLSNALKYRSPERKPHITVKTVNTPEHLVLSVTDNGLGIEQSDYKKVFSMFKRLHDHVEGSGIGLYIVKRIVENAGGYIRIHSEVGKGTTFSIYFKR</sequence>
<dbReference type="Pfam" id="PF08448">
    <property type="entry name" value="PAS_4"/>
    <property type="match status" value="1"/>
</dbReference>
<dbReference type="PRINTS" id="PR00344">
    <property type="entry name" value="BCTRLSENSOR"/>
</dbReference>
<keyword evidence="9" id="KW-1185">Reference proteome</keyword>
<evidence type="ECO:0000256" key="4">
    <source>
        <dbReference type="ARBA" id="ARBA00022679"/>
    </source>
</evidence>
<protein>
    <recommendedName>
        <fullName evidence="2">histidine kinase</fullName>
        <ecNumber evidence="2">2.7.13.3</ecNumber>
    </recommendedName>
</protein>
<feature type="domain" description="PAC" evidence="7">
    <location>
        <begin position="389"/>
        <end position="444"/>
    </location>
</feature>
<dbReference type="InterPro" id="IPR003661">
    <property type="entry name" value="HisK_dim/P_dom"/>
</dbReference>
<accession>A0A1X9YY16</accession>
<dbReference type="STRING" id="709015.GCA_000472485_00809"/>
<dbReference type="FunFam" id="3.30.565.10:FF:000006">
    <property type="entry name" value="Sensor histidine kinase WalK"/>
    <property type="match status" value="1"/>
</dbReference>
<evidence type="ECO:0000256" key="2">
    <source>
        <dbReference type="ARBA" id="ARBA00012438"/>
    </source>
</evidence>
<dbReference type="SMART" id="SM00388">
    <property type="entry name" value="HisKA"/>
    <property type="match status" value="1"/>
</dbReference>
<dbReference type="Pfam" id="PF00512">
    <property type="entry name" value="HisKA"/>
    <property type="match status" value="1"/>
</dbReference>
<dbReference type="SUPFAM" id="SSF55785">
    <property type="entry name" value="PYP-like sensor domain (PAS domain)"/>
    <property type="match status" value="2"/>
</dbReference>
<dbReference type="EC" id="2.7.13.3" evidence="2"/>
<dbReference type="CDD" id="cd00082">
    <property type="entry name" value="HisKA"/>
    <property type="match status" value="1"/>
</dbReference>
<dbReference type="SMART" id="SM00091">
    <property type="entry name" value="PAS"/>
    <property type="match status" value="1"/>
</dbReference>
<evidence type="ECO:0000313" key="8">
    <source>
        <dbReference type="EMBL" id="ARS37712.1"/>
    </source>
</evidence>
<keyword evidence="5 8" id="KW-0418">Kinase</keyword>
<dbReference type="InterPro" id="IPR005467">
    <property type="entry name" value="His_kinase_dom"/>
</dbReference>
<dbReference type="SUPFAM" id="SSF55781">
    <property type="entry name" value="GAF domain-like"/>
    <property type="match status" value="1"/>
</dbReference>
<dbReference type="SUPFAM" id="SSF55874">
    <property type="entry name" value="ATPase domain of HSP90 chaperone/DNA topoisomerase II/histidine kinase"/>
    <property type="match status" value="1"/>
</dbReference>
<evidence type="ECO:0000259" key="6">
    <source>
        <dbReference type="PROSITE" id="PS50109"/>
    </source>
</evidence>
<reference evidence="9" key="1">
    <citation type="submission" date="2017-05" db="EMBL/GenBank/DDBJ databases">
        <authorList>
            <person name="Ray J."/>
            <person name="Price M."/>
            <person name="Deutschbauer A."/>
        </authorList>
    </citation>
    <scope>NUCLEOTIDE SEQUENCE [LARGE SCALE GENOMIC DNA]</scope>
    <source>
        <strain evidence="9">DSM 19842</strain>
    </source>
</reference>
<dbReference type="GO" id="GO:0000155">
    <property type="term" value="F:phosphorelay sensor kinase activity"/>
    <property type="evidence" value="ECO:0007669"/>
    <property type="project" value="InterPro"/>
</dbReference>
<gene>
    <name evidence="8" type="ORF">CA264_04080</name>
</gene>
<dbReference type="InterPro" id="IPR000014">
    <property type="entry name" value="PAS"/>
</dbReference>
<dbReference type="PANTHER" id="PTHR43304:SF1">
    <property type="entry name" value="PAC DOMAIN-CONTAINING PROTEIN"/>
    <property type="match status" value="1"/>
</dbReference>
<dbReference type="KEGG" id="pact:CA264_04080"/>